<evidence type="ECO:0000256" key="3">
    <source>
        <dbReference type="ARBA" id="ARBA00022691"/>
    </source>
</evidence>
<evidence type="ECO:0000256" key="1">
    <source>
        <dbReference type="ARBA" id="ARBA00022603"/>
    </source>
</evidence>
<dbReference type="GO" id="GO:0032259">
    <property type="term" value="P:methylation"/>
    <property type="evidence" value="ECO:0007669"/>
    <property type="project" value="UniProtKB-KW"/>
</dbReference>
<keyword evidence="3" id="KW-0949">S-adenosyl-L-methionine</keyword>
<dbReference type="InParanoid" id="A0A152A1M0"/>
<dbReference type="SMART" id="SM01296">
    <property type="entry name" value="N2227"/>
    <property type="match status" value="1"/>
</dbReference>
<comment type="caution">
    <text evidence="5">The sequence shown here is derived from an EMBL/GenBank/DDBJ whole genome shotgun (WGS) entry which is preliminary data.</text>
</comment>
<dbReference type="AlphaFoldDB" id="A0A152A1M0"/>
<dbReference type="PANTHER" id="PTHR12303:SF6">
    <property type="entry name" value="CARNOSINE N-METHYLTRANSFERASE"/>
    <property type="match status" value="1"/>
</dbReference>
<evidence type="ECO:0000313" key="6">
    <source>
        <dbReference type="Proteomes" id="UP000076078"/>
    </source>
</evidence>
<dbReference type="GO" id="GO:0008757">
    <property type="term" value="F:S-adenosylmethionine-dependent methyltransferase activity"/>
    <property type="evidence" value="ECO:0007669"/>
    <property type="project" value="InterPro"/>
</dbReference>
<evidence type="ECO:0000313" key="5">
    <source>
        <dbReference type="EMBL" id="KYQ99984.1"/>
    </source>
</evidence>
<organism evidence="5 6">
    <name type="scientific">Tieghemostelium lacteum</name>
    <name type="common">Slime mold</name>
    <name type="synonym">Dictyostelium lacteum</name>
    <dbReference type="NCBI Taxonomy" id="361077"/>
    <lineage>
        <taxon>Eukaryota</taxon>
        <taxon>Amoebozoa</taxon>
        <taxon>Evosea</taxon>
        <taxon>Eumycetozoa</taxon>
        <taxon>Dictyostelia</taxon>
        <taxon>Dictyosteliales</taxon>
        <taxon>Raperosteliaceae</taxon>
        <taxon>Tieghemostelium</taxon>
    </lineage>
</organism>
<reference evidence="5 6" key="1">
    <citation type="submission" date="2015-12" db="EMBL/GenBank/DDBJ databases">
        <title>Dictyostelia acquired genes for synthesis and detection of signals that induce cell-type specialization by lateral gene transfer from prokaryotes.</title>
        <authorList>
            <person name="Gloeckner G."/>
            <person name="Schaap P."/>
        </authorList>
    </citation>
    <scope>NUCLEOTIDE SEQUENCE [LARGE SCALE GENOMIC DNA]</scope>
    <source>
        <strain evidence="5 6">TK</strain>
    </source>
</reference>
<evidence type="ECO:0000256" key="2">
    <source>
        <dbReference type="ARBA" id="ARBA00022679"/>
    </source>
</evidence>
<keyword evidence="2" id="KW-0808">Transferase</keyword>
<dbReference type="Proteomes" id="UP000076078">
    <property type="component" value="Unassembled WGS sequence"/>
</dbReference>
<keyword evidence="6" id="KW-1185">Reference proteome</keyword>
<dbReference type="PANTHER" id="PTHR12303">
    <property type="entry name" value="CARNOSINE N-METHYLTRANSFERASE"/>
    <property type="match status" value="1"/>
</dbReference>
<proteinExistence type="predicted"/>
<name>A0A152A1M0_TIELA</name>
<gene>
    <name evidence="5" type="ORF">DLAC_03573</name>
</gene>
<feature type="compositionally biased region" description="Low complexity" evidence="4">
    <location>
        <begin position="140"/>
        <end position="151"/>
    </location>
</feature>
<accession>A0A152A1M0</accession>
<dbReference type="OrthoDB" id="20946at2759"/>
<dbReference type="FunCoup" id="A0A152A1M0">
    <property type="interactions" value="170"/>
</dbReference>
<feature type="region of interest" description="Disordered" evidence="4">
    <location>
        <begin position="135"/>
        <end position="161"/>
    </location>
</feature>
<evidence type="ECO:0000256" key="4">
    <source>
        <dbReference type="SAM" id="MobiDB-lite"/>
    </source>
</evidence>
<protein>
    <submittedName>
        <fullName evidence="5">Uncharacterized protein</fullName>
    </submittedName>
</protein>
<sequence>MNIFENEIKTYFKSYERNATVWLEEWKFRYNELDSKYKEMIPNYENKFQDLQNRIRYNQQFFDEVLENLNRNSDHQLFIKELNIQYDSNMASITSTAISPTLSRINNYLFHNINNNNNNNNSQAVLPMLMSPDNTENDTSEMCLSSMYSSSSEDENSSGGGSSTSISYIKLSSNQIVDKFKNLMYHLVRDWSSEGEAERLQCYTPIINELNEIYKNTIDKKSIKVLCPGSGLGRLAYEISSLGYHTDLNEETLFLIFPLYKIFKLESSCQKIEIYPFIHQTKNIEKLEDQLRPIYIPDLIPDRNITKKDGGRLFIAPGDFFDYYKNDIGMFKLFIIKYYKYFY</sequence>
<keyword evidence="1" id="KW-0489">Methyltransferase</keyword>
<dbReference type="Pfam" id="PF07942">
    <property type="entry name" value="CARME"/>
    <property type="match status" value="1"/>
</dbReference>
<dbReference type="InterPro" id="IPR012901">
    <property type="entry name" value="CARME"/>
</dbReference>
<dbReference type="EMBL" id="LODT01000019">
    <property type="protein sequence ID" value="KYQ99984.1"/>
    <property type="molecule type" value="Genomic_DNA"/>
</dbReference>